<evidence type="ECO:0000313" key="1">
    <source>
        <dbReference type="EMBL" id="KAL0957308.1"/>
    </source>
</evidence>
<keyword evidence="2" id="KW-1185">Reference proteome</keyword>
<proteinExistence type="predicted"/>
<reference evidence="2" key="1">
    <citation type="submission" date="2024-06" db="EMBL/GenBank/DDBJ databases">
        <title>Multi-omics analyses provide insights into the biosynthesis of the anticancer antibiotic pleurotin in Hohenbuehelia grisea.</title>
        <authorList>
            <person name="Weaver J.A."/>
            <person name="Alberti F."/>
        </authorList>
    </citation>
    <scope>NUCLEOTIDE SEQUENCE [LARGE SCALE GENOMIC DNA]</scope>
    <source>
        <strain evidence="2">T-177</strain>
    </source>
</reference>
<comment type="caution">
    <text evidence="1">The sequence shown here is derived from an EMBL/GenBank/DDBJ whole genome shotgun (WGS) entry which is preliminary data.</text>
</comment>
<organism evidence="1 2">
    <name type="scientific">Hohenbuehelia grisea</name>
    <dbReference type="NCBI Taxonomy" id="104357"/>
    <lineage>
        <taxon>Eukaryota</taxon>
        <taxon>Fungi</taxon>
        <taxon>Dikarya</taxon>
        <taxon>Basidiomycota</taxon>
        <taxon>Agaricomycotina</taxon>
        <taxon>Agaricomycetes</taxon>
        <taxon>Agaricomycetidae</taxon>
        <taxon>Agaricales</taxon>
        <taxon>Pleurotineae</taxon>
        <taxon>Pleurotaceae</taxon>
        <taxon>Hohenbuehelia</taxon>
    </lineage>
</organism>
<dbReference type="EMBL" id="JASNQZ010000005">
    <property type="protein sequence ID" value="KAL0957308.1"/>
    <property type="molecule type" value="Genomic_DNA"/>
</dbReference>
<dbReference type="Proteomes" id="UP001556367">
    <property type="component" value="Unassembled WGS sequence"/>
</dbReference>
<protein>
    <submittedName>
        <fullName evidence="1">Uncharacterized protein</fullName>
    </submittedName>
</protein>
<evidence type="ECO:0000313" key="2">
    <source>
        <dbReference type="Proteomes" id="UP001556367"/>
    </source>
</evidence>
<gene>
    <name evidence="1" type="ORF">HGRIS_014898</name>
</gene>
<sequence length="121" mass="13595">MVFAEGPPILIHLDKTFREDADAVRTMYLDALWEARVFRSPPGSFGKSFGKTLETVAIELWDLIVARVVEALAAAKVAKGSRIWWCPTSFLTILPFHAAGRGRKFLVDFYISSYPHSESPH</sequence>
<name>A0ABR3JPU1_9AGAR</name>
<accession>A0ABR3JPU1</accession>